<dbReference type="Proteomes" id="UP000812844">
    <property type="component" value="Unassembled WGS sequence"/>
</dbReference>
<keyword evidence="1" id="KW-0812">Transmembrane</keyword>
<accession>A0ABS6W7M0</accession>
<proteinExistence type="predicted"/>
<dbReference type="InterPro" id="IPR053465">
    <property type="entry name" value="Sortase_Class_E"/>
</dbReference>
<dbReference type="InterPro" id="IPR042003">
    <property type="entry name" value="Sortase_E"/>
</dbReference>
<name>A0ABS6W7M0_9BIFI</name>
<feature type="transmembrane region" description="Helical" evidence="1">
    <location>
        <begin position="337"/>
        <end position="356"/>
    </location>
</feature>
<dbReference type="EMBL" id="JAHBBD010000006">
    <property type="protein sequence ID" value="MBW3082493.1"/>
    <property type="molecule type" value="Genomic_DNA"/>
</dbReference>
<feature type="transmembrane region" description="Helical" evidence="1">
    <location>
        <begin position="28"/>
        <end position="49"/>
    </location>
</feature>
<keyword evidence="1" id="KW-0472">Membrane</keyword>
<dbReference type="NCBIfam" id="TIGR01076">
    <property type="entry name" value="sortase_fam"/>
    <property type="match status" value="1"/>
</dbReference>
<sequence>MKHASSTGPRSAAGRALATSERGVMRSVLGVVIELLFTLAAVCALYIVWQMWWTGVEAEHAQVETRQSADWVDPAAGGDEVAIAQPQEGDPPVQPEGAAEGDLVAEIYIPRFGDQWVRNIVEGTSQEQLNRHGMGHYETSQMPGELGNFAVAGHRNGYGQPLADVDLLQEGDAIVVRTQDYWYVYRYTTFTIVTPDQVEVVAANPENPGAAPTKRMITLTTCEPKYTTATKRWISYGELEYWARVSDGVPAELTSVDETGAVRFINNEQPSVVSRLGSLQPVVVVALLAYLVIFIAAAIVWRWPVLREIREGARPKPDVSIYGGLLRHQPGVLPVRVLLLALLLVAAAAALLQWGYPWLAANIPFLQAMSNYVTV</sequence>
<comment type="caution">
    <text evidence="2">The sequence shown here is derived from an EMBL/GenBank/DDBJ whole genome shotgun (WGS) entry which is preliminary data.</text>
</comment>
<dbReference type="NCBIfam" id="NF033747">
    <property type="entry name" value="class_E_sortase"/>
    <property type="match status" value="1"/>
</dbReference>
<dbReference type="InterPro" id="IPR005754">
    <property type="entry name" value="Sortase"/>
</dbReference>
<keyword evidence="1" id="KW-1133">Transmembrane helix</keyword>
<evidence type="ECO:0000313" key="3">
    <source>
        <dbReference type="Proteomes" id="UP000812844"/>
    </source>
</evidence>
<gene>
    <name evidence="2" type="ORF">KIH73_03710</name>
</gene>
<dbReference type="CDD" id="cd05830">
    <property type="entry name" value="Sortase_E"/>
    <property type="match status" value="1"/>
</dbReference>
<keyword evidence="3" id="KW-1185">Reference proteome</keyword>
<dbReference type="RefSeq" id="WP_219080678.1">
    <property type="nucleotide sequence ID" value="NZ_JAHBBD010000006.1"/>
</dbReference>
<dbReference type="Pfam" id="PF04203">
    <property type="entry name" value="Sortase"/>
    <property type="match status" value="1"/>
</dbReference>
<evidence type="ECO:0000313" key="2">
    <source>
        <dbReference type="EMBL" id="MBW3082493.1"/>
    </source>
</evidence>
<protein>
    <submittedName>
        <fullName evidence="2">Class E sortase</fullName>
    </submittedName>
</protein>
<reference evidence="2 3" key="1">
    <citation type="submission" date="2021-05" db="EMBL/GenBank/DDBJ databases">
        <title>Phylogenetic classification of ten novel species belonging to the genus Bifidobacterium comprising B. colchicus sp. nov., B. abeli sp. nov., B. bicoloris sp. nov., B. guerezis sp. nov., B. rosaliae sp. nov., B. santillanensis sp. nov., B. argentati sp. nov., B. amazzoni sp. nov., B. pluviali sp. nov., and B. pinnaculum sp. nov.</title>
        <authorList>
            <person name="Lugli G.A."/>
            <person name="Ruiz Garcia L."/>
            <person name="Margolles A."/>
            <person name="Ventura M."/>
        </authorList>
    </citation>
    <scope>NUCLEOTIDE SEQUENCE [LARGE SCALE GENOMIC DNA]</scope>
    <source>
        <strain evidence="2 3">6T3</strain>
    </source>
</reference>
<evidence type="ECO:0000256" key="1">
    <source>
        <dbReference type="SAM" id="Phobius"/>
    </source>
</evidence>
<organism evidence="2 3">
    <name type="scientific">Bifidobacterium phasiani</name>
    <dbReference type="NCBI Taxonomy" id="2834431"/>
    <lineage>
        <taxon>Bacteria</taxon>
        <taxon>Bacillati</taxon>
        <taxon>Actinomycetota</taxon>
        <taxon>Actinomycetes</taxon>
        <taxon>Bifidobacteriales</taxon>
        <taxon>Bifidobacteriaceae</taxon>
        <taxon>Bifidobacterium</taxon>
    </lineage>
</organism>
<feature type="transmembrane region" description="Helical" evidence="1">
    <location>
        <begin position="279"/>
        <end position="301"/>
    </location>
</feature>